<proteinExistence type="predicted"/>
<feature type="transmembrane region" description="Helical" evidence="2">
    <location>
        <begin position="158"/>
        <end position="179"/>
    </location>
</feature>
<keyword evidence="2" id="KW-0812">Transmembrane</keyword>
<protein>
    <recommendedName>
        <fullName evidence="5">EGF-like domain-containing protein</fullName>
    </recommendedName>
</protein>
<gene>
    <name evidence="3" type="ORF">TeGR_g4267</name>
</gene>
<evidence type="ECO:0000313" key="4">
    <source>
        <dbReference type="Proteomes" id="UP001165060"/>
    </source>
</evidence>
<evidence type="ECO:0008006" key="5">
    <source>
        <dbReference type="Google" id="ProtNLM"/>
    </source>
</evidence>
<feature type="region of interest" description="Disordered" evidence="1">
    <location>
        <begin position="105"/>
        <end position="138"/>
    </location>
</feature>
<name>A0ABQ6N886_9STRA</name>
<dbReference type="EMBL" id="BRYB01002382">
    <property type="protein sequence ID" value="GMI44060.1"/>
    <property type="molecule type" value="Genomic_DNA"/>
</dbReference>
<feature type="transmembrane region" description="Helical" evidence="2">
    <location>
        <begin position="273"/>
        <end position="292"/>
    </location>
</feature>
<dbReference type="Proteomes" id="UP001165060">
    <property type="component" value="Unassembled WGS sequence"/>
</dbReference>
<accession>A0ABQ6N886</accession>
<evidence type="ECO:0000256" key="2">
    <source>
        <dbReference type="SAM" id="Phobius"/>
    </source>
</evidence>
<organism evidence="3 4">
    <name type="scientific">Tetraparma gracilis</name>
    <dbReference type="NCBI Taxonomy" id="2962635"/>
    <lineage>
        <taxon>Eukaryota</taxon>
        <taxon>Sar</taxon>
        <taxon>Stramenopiles</taxon>
        <taxon>Ochrophyta</taxon>
        <taxon>Bolidophyceae</taxon>
        <taxon>Parmales</taxon>
        <taxon>Triparmaceae</taxon>
        <taxon>Tetraparma</taxon>
    </lineage>
</organism>
<sequence length="384" mass="41572">MNASDIAPECLLEQTSFQFYVCSSNGECAGASCACEEGWTGRGDFLNHEGVDCHVNEQVVTVLNIVCLLACFGNLCVNLSKLVPDLLRAFVPEYAPVGGASKKVTPEGGGASKMSTSSSSVSSADSDSSPKSPKRTTTSNISKNVLLQKKMGTEVFKLPMIVARCFSAVGSFGWIGMAAQHLTTTRVVGTDMGITISNAVGTCSFWAFVFGCVYTIVSLAVKAGGAKSDELKATVQAYKRRAFCSWLLIVIANLFTVIMAVDNSTQKFLTPAYYVTTTLTINSVQYFVHIYVGKMIKIMKDNDKGAGKMDDQINKFELIRTTVVKRALLQIAMNVAFASWPFLWNKAAYLLPAQWTFANILSTIIMTKVLPAQVVKIKVKSNPT</sequence>
<feature type="transmembrane region" description="Helical" evidence="2">
    <location>
        <begin position="242"/>
        <end position="261"/>
    </location>
</feature>
<feature type="transmembrane region" description="Helical" evidence="2">
    <location>
        <begin position="199"/>
        <end position="221"/>
    </location>
</feature>
<keyword evidence="4" id="KW-1185">Reference proteome</keyword>
<evidence type="ECO:0000256" key="1">
    <source>
        <dbReference type="SAM" id="MobiDB-lite"/>
    </source>
</evidence>
<keyword evidence="2" id="KW-1133">Transmembrane helix</keyword>
<feature type="compositionally biased region" description="Low complexity" evidence="1">
    <location>
        <begin position="112"/>
        <end position="138"/>
    </location>
</feature>
<keyword evidence="2" id="KW-0472">Membrane</keyword>
<comment type="caution">
    <text evidence="3">The sequence shown here is derived from an EMBL/GenBank/DDBJ whole genome shotgun (WGS) entry which is preliminary data.</text>
</comment>
<evidence type="ECO:0000313" key="3">
    <source>
        <dbReference type="EMBL" id="GMI44060.1"/>
    </source>
</evidence>
<reference evidence="3 4" key="1">
    <citation type="journal article" date="2023" name="Commun. Biol.">
        <title>Genome analysis of Parmales, the sister group of diatoms, reveals the evolutionary specialization of diatoms from phago-mixotrophs to photoautotrophs.</title>
        <authorList>
            <person name="Ban H."/>
            <person name="Sato S."/>
            <person name="Yoshikawa S."/>
            <person name="Yamada K."/>
            <person name="Nakamura Y."/>
            <person name="Ichinomiya M."/>
            <person name="Sato N."/>
            <person name="Blanc-Mathieu R."/>
            <person name="Endo H."/>
            <person name="Kuwata A."/>
            <person name="Ogata H."/>
        </authorList>
    </citation>
    <scope>NUCLEOTIDE SEQUENCE [LARGE SCALE GENOMIC DNA]</scope>
</reference>